<sequence>MPDLNSVPPSPHILPPASRRASSQQMPPPPVPSSPSLNVLPSNQNAVGHGGYPSSLPAPQISPGIHLGHPQPANFGTTPGPGPIRHPRPLTAADLHLQLEKEQEAVVNRLSRELSLLRAAQNSSVVSDTSSTSATASGPESVHVSDQHLNASSGFSHPLTSGRRHHRTSSSTSARSLTANAGSISTSSLAGISSPAPIRPGNPAGGISLSRQNSAASRRSRAGSPGPHAGSTSSLQQHHAFTHPHASDPNVPSYFGHRTSGHAPPSMPLATPGSAGAISASELSPGILPATLRYEETAFYRAELESVKRENDALKRRVRELERVVRDRRASDASRQSQGPDRARSESVSTVASVSVAASATGAVAGSGIAAQREGRERPRVASILGVPGEEVRVGESAASAGLGTRERE</sequence>
<protein>
    <submittedName>
        <fullName evidence="2">Uncharacterized protein</fullName>
    </submittedName>
</protein>
<gene>
    <name evidence="2" type="ORF">QBC33DRAFT_585873</name>
</gene>
<evidence type="ECO:0000313" key="3">
    <source>
        <dbReference type="Proteomes" id="UP001244011"/>
    </source>
</evidence>
<dbReference type="AlphaFoldDB" id="A0AAJ0FHK0"/>
<feature type="compositionally biased region" description="Low complexity" evidence="1">
    <location>
        <begin position="34"/>
        <end position="45"/>
    </location>
</feature>
<proteinExistence type="predicted"/>
<feature type="region of interest" description="Disordered" evidence="1">
    <location>
        <begin position="363"/>
        <end position="384"/>
    </location>
</feature>
<dbReference type="EMBL" id="MU839007">
    <property type="protein sequence ID" value="KAK1767802.1"/>
    <property type="molecule type" value="Genomic_DNA"/>
</dbReference>
<keyword evidence="3" id="KW-1185">Reference proteome</keyword>
<dbReference type="PANTHER" id="PTHR39610:SF1">
    <property type="match status" value="1"/>
</dbReference>
<name>A0AAJ0FHK0_9PEZI</name>
<feature type="compositionally biased region" description="Polar residues" evidence="1">
    <location>
        <begin position="230"/>
        <end position="239"/>
    </location>
</feature>
<reference evidence="2" key="1">
    <citation type="submission" date="2023-06" db="EMBL/GenBank/DDBJ databases">
        <title>Genome-scale phylogeny and comparative genomics of the fungal order Sordariales.</title>
        <authorList>
            <consortium name="Lawrence Berkeley National Laboratory"/>
            <person name="Hensen N."/>
            <person name="Bonometti L."/>
            <person name="Westerberg I."/>
            <person name="Brannstrom I.O."/>
            <person name="Guillou S."/>
            <person name="Cros-Aarteil S."/>
            <person name="Calhoun S."/>
            <person name="Haridas S."/>
            <person name="Kuo A."/>
            <person name="Mondo S."/>
            <person name="Pangilinan J."/>
            <person name="Riley R."/>
            <person name="Labutti K."/>
            <person name="Andreopoulos B."/>
            <person name="Lipzen A."/>
            <person name="Chen C."/>
            <person name="Yanf M."/>
            <person name="Daum C."/>
            <person name="Ng V."/>
            <person name="Clum A."/>
            <person name="Steindorff A."/>
            <person name="Ohm R."/>
            <person name="Martin F."/>
            <person name="Silar P."/>
            <person name="Natvig D."/>
            <person name="Lalanne C."/>
            <person name="Gautier V."/>
            <person name="Ament-Velasquez S.L."/>
            <person name="Kruys A."/>
            <person name="Hutchinson M.I."/>
            <person name="Powell A.J."/>
            <person name="Barry K."/>
            <person name="Miller A.N."/>
            <person name="Grigoriev I.V."/>
            <person name="Debuchy R."/>
            <person name="Gladieux P."/>
            <person name="Thoren M.H."/>
            <person name="Johannesson H."/>
        </authorList>
    </citation>
    <scope>NUCLEOTIDE SEQUENCE</scope>
    <source>
        <strain evidence="2">8032-3</strain>
    </source>
</reference>
<feature type="region of interest" description="Disordered" evidence="1">
    <location>
        <begin position="1"/>
        <end position="91"/>
    </location>
</feature>
<accession>A0AAJ0FHK0</accession>
<feature type="compositionally biased region" description="Low complexity" evidence="1">
    <location>
        <begin position="169"/>
        <end position="194"/>
    </location>
</feature>
<feature type="region of interest" description="Disordered" evidence="1">
    <location>
        <begin position="120"/>
        <end position="276"/>
    </location>
</feature>
<dbReference type="PANTHER" id="PTHR39610">
    <property type="entry name" value="BZIP DOMAIN-CONTAINING PROTEIN-RELATED"/>
    <property type="match status" value="1"/>
</dbReference>
<dbReference type="Proteomes" id="UP001244011">
    <property type="component" value="Unassembled WGS sequence"/>
</dbReference>
<dbReference type="RefSeq" id="XP_060284015.1">
    <property type="nucleotide sequence ID" value="XM_060431457.1"/>
</dbReference>
<feature type="compositionally biased region" description="Low complexity" evidence="1">
    <location>
        <begin position="120"/>
        <end position="137"/>
    </location>
</feature>
<comment type="caution">
    <text evidence="2">The sequence shown here is derived from an EMBL/GenBank/DDBJ whole genome shotgun (WGS) entry which is preliminary data.</text>
</comment>
<evidence type="ECO:0000256" key="1">
    <source>
        <dbReference type="SAM" id="MobiDB-lite"/>
    </source>
</evidence>
<evidence type="ECO:0000313" key="2">
    <source>
        <dbReference type="EMBL" id="KAK1767802.1"/>
    </source>
</evidence>
<organism evidence="2 3">
    <name type="scientific">Phialemonium atrogriseum</name>
    <dbReference type="NCBI Taxonomy" id="1093897"/>
    <lineage>
        <taxon>Eukaryota</taxon>
        <taxon>Fungi</taxon>
        <taxon>Dikarya</taxon>
        <taxon>Ascomycota</taxon>
        <taxon>Pezizomycotina</taxon>
        <taxon>Sordariomycetes</taxon>
        <taxon>Sordariomycetidae</taxon>
        <taxon>Cephalothecales</taxon>
        <taxon>Cephalothecaceae</taxon>
        <taxon>Phialemonium</taxon>
    </lineage>
</organism>
<feature type="region of interest" description="Disordered" evidence="1">
    <location>
        <begin position="325"/>
        <end position="349"/>
    </location>
</feature>
<dbReference type="GeneID" id="85314644"/>